<dbReference type="EMBL" id="JPFK01000005">
    <property type="protein sequence ID" value="KFB01231.1"/>
    <property type="molecule type" value="Genomic_DNA"/>
</dbReference>
<dbReference type="Proteomes" id="UP000028521">
    <property type="component" value="Unassembled WGS sequence"/>
</dbReference>
<evidence type="ECO:0000313" key="2">
    <source>
        <dbReference type="EMBL" id="KFB01231.1"/>
    </source>
</evidence>
<gene>
    <name evidence="2" type="ORF">IA57_05215</name>
</gene>
<dbReference type="RefSeq" id="WP_036120124.1">
    <property type="nucleotide sequence ID" value="NZ_BMET01000001.1"/>
</dbReference>
<dbReference type="PANTHER" id="PTHR45947:SF3">
    <property type="entry name" value="SULFOQUINOVOSYL TRANSFERASE SQD2"/>
    <property type="match status" value="1"/>
</dbReference>
<keyword evidence="3" id="KW-1185">Reference proteome</keyword>
<dbReference type="Pfam" id="PF13579">
    <property type="entry name" value="Glyco_trans_4_4"/>
    <property type="match status" value="1"/>
</dbReference>
<keyword evidence="2" id="KW-0808">Transferase</keyword>
<proteinExistence type="predicted"/>
<comment type="caution">
    <text evidence="2">The sequence shown here is derived from an EMBL/GenBank/DDBJ whole genome shotgun (WGS) entry which is preliminary data.</text>
</comment>
<dbReference type="AlphaFoldDB" id="A0A084TKJ5"/>
<accession>A0A084TKJ5</accession>
<reference evidence="3" key="2">
    <citation type="submission" date="2014-07" db="EMBL/GenBank/DDBJ databases">
        <title>Genome sequence of Mangrovimonas yunxiaonensis.</title>
        <authorList>
            <person name="Li Y."/>
            <person name="Zheng T."/>
        </authorList>
    </citation>
    <scope>NUCLEOTIDE SEQUENCE [LARGE SCALE GENOMIC DNA]</scope>
    <source>
        <strain evidence="3">LY01</strain>
    </source>
</reference>
<dbReference type="CDD" id="cd03794">
    <property type="entry name" value="GT4_WbuB-like"/>
    <property type="match status" value="1"/>
</dbReference>
<protein>
    <submittedName>
        <fullName evidence="2">Glycosyltransferase</fullName>
    </submittedName>
</protein>
<dbReference type="OrthoDB" id="9811902at2"/>
<organism evidence="2 3">
    <name type="scientific">Mangrovimonas yunxiaonensis</name>
    <dbReference type="NCBI Taxonomy" id="1197477"/>
    <lineage>
        <taxon>Bacteria</taxon>
        <taxon>Pseudomonadati</taxon>
        <taxon>Bacteroidota</taxon>
        <taxon>Flavobacteriia</taxon>
        <taxon>Flavobacteriales</taxon>
        <taxon>Flavobacteriaceae</taxon>
        <taxon>Mangrovimonas</taxon>
    </lineage>
</organism>
<dbReference type="SUPFAM" id="SSF53756">
    <property type="entry name" value="UDP-Glycosyltransferase/glycogen phosphorylase"/>
    <property type="match status" value="1"/>
</dbReference>
<dbReference type="GO" id="GO:0016758">
    <property type="term" value="F:hexosyltransferase activity"/>
    <property type="evidence" value="ECO:0007669"/>
    <property type="project" value="TreeGrafter"/>
</dbReference>
<feature type="domain" description="Glycosyltransferase subfamily 4-like N-terminal" evidence="1">
    <location>
        <begin position="18"/>
        <end position="188"/>
    </location>
</feature>
<evidence type="ECO:0000313" key="3">
    <source>
        <dbReference type="Proteomes" id="UP000028521"/>
    </source>
</evidence>
<dbReference type="InterPro" id="IPR050194">
    <property type="entry name" value="Glycosyltransferase_grp1"/>
</dbReference>
<name>A0A084TKJ5_9FLAO</name>
<dbReference type="PANTHER" id="PTHR45947">
    <property type="entry name" value="SULFOQUINOVOSYL TRANSFERASE SQD2"/>
    <property type="match status" value="1"/>
</dbReference>
<evidence type="ECO:0000259" key="1">
    <source>
        <dbReference type="Pfam" id="PF13579"/>
    </source>
</evidence>
<dbReference type="STRING" id="1197477.IA57_05215"/>
<dbReference type="Gene3D" id="3.40.50.2000">
    <property type="entry name" value="Glycogen Phosphorylase B"/>
    <property type="match status" value="2"/>
</dbReference>
<dbReference type="Pfam" id="PF13692">
    <property type="entry name" value="Glyco_trans_1_4"/>
    <property type="match status" value="1"/>
</dbReference>
<dbReference type="InterPro" id="IPR028098">
    <property type="entry name" value="Glyco_trans_4-like_N"/>
</dbReference>
<reference evidence="2 3" key="1">
    <citation type="journal article" date="2014" name="Genome Announc.">
        <title>Draft Genome Sequence of the Algicidal Bacterium Mangrovimonas yunxiaonensis Strain LY01.</title>
        <authorList>
            <person name="Li Y."/>
            <person name="Zhu H."/>
            <person name="Li C."/>
            <person name="Zhang H."/>
            <person name="Chen Z."/>
            <person name="Zheng W."/>
            <person name="Xu H."/>
            <person name="Zheng T."/>
        </authorList>
    </citation>
    <scope>NUCLEOTIDE SEQUENCE [LARGE SCALE GENOMIC DNA]</scope>
    <source>
        <strain evidence="2 3">LY01</strain>
    </source>
</reference>
<dbReference type="eggNOG" id="COG0438">
    <property type="taxonomic scope" value="Bacteria"/>
</dbReference>
<sequence length="387" mass="44165">MAEDLCIITNYFPPETGAASNRIFQLAKGLQRHNFKVTVVTPLPNYPKGSVFENYKGTFKHTSEESNMTIHRLWIYASNSKNKLRRLLAMLSYSFSLVWFFMWHDIPKKVIVQSPPLLVAFTCMLFLNRKNRTLILNVSDLWPIAGLELGAFKKNFSYRLLERIERFNYSRANLILGQSHEILAHVGTIVPQKQTFLYRNYPDFKPPAIDTFVPDGKIKLVYAGLLGVAQGIYKLCEALDYTAIEFHIYGAGAEQKKIETFISENPKLPITYHGEVTRKQLHQALIGYDVTLVPLLKHIYGSVPSKLFEYAYLGLPTLYFGGGEGEKLVLDHQLGWVAEAGNYSHLNQVLSRIDPSSLHLENRLKLQQLALNCFDFNKQLTAFAKLI</sequence>